<name>A0ACC0M105_RHOML</name>
<evidence type="ECO:0000313" key="1">
    <source>
        <dbReference type="EMBL" id="KAI8534272.1"/>
    </source>
</evidence>
<dbReference type="EMBL" id="CM046397">
    <property type="protein sequence ID" value="KAI8534272.1"/>
    <property type="molecule type" value="Genomic_DNA"/>
</dbReference>
<sequence length="428" mass="49161">MLLLVVVAVTLSCRFTFRSRFIPFQLQNDSGASGNMSVAELNETLLLKYAAVDLAEEQWKQEIEQQMAGNFYNPRRKRTFLSPGRYVVRDVRSKSYRVIPVNIQSPEFYRLWMGFRKNLHGWWQNMRFEPDIMSGLVNLVKVPIDRNDSQVSTERQYSSCAVVGSSGILLQSEYGDLIDSHEMVIRLNNARTGGFERHVGSRTTLSFLNSHILHSCAAKQGCFCHPYGENVPIVEHICQPIHFLDYTQCKSSHKTPLVVTDARFDLLCARIVKYYSLKRFAEAATAKAKSDQWLADWRSAHDSYYFHYSSGMQAVMLAVGICDRVSIFGFGKSKSAKHHYDTNQKAELRCHDYEAEYDLYHDLVDRPEVIPFVSDKFKFPLVRLSVGVKTYNLRSSLLQFSCENLEPLDEGLFLDVQDLEEFVSGRVF</sequence>
<organism evidence="1 2">
    <name type="scientific">Rhododendron molle</name>
    <name type="common">Chinese azalea</name>
    <name type="synonym">Azalea mollis</name>
    <dbReference type="NCBI Taxonomy" id="49168"/>
    <lineage>
        <taxon>Eukaryota</taxon>
        <taxon>Viridiplantae</taxon>
        <taxon>Streptophyta</taxon>
        <taxon>Embryophyta</taxon>
        <taxon>Tracheophyta</taxon>
        <taxon>Spermatophyta</taxon>
        <taxon>Magnoliopsida</taxon>
        <taxon>eudicotyledons</taxon>
        <taxon>Gunneridae</taxon>
        <taxon>Pentapetalae</taxon>
        <taxon>asterids</taxon>
        <taxon>Ericales</taxon>
        <taxon>Ericaceae</taxon>
        <taxon>Ericoideae</taxon>
        <taxon>Rhodoreae</taxon>
        <taxon>Rhododendron</taxon>
    </lineage>
</organism>
<proteinExistence type="predicted"/>
<reference evidence="1" key="1">
    <citation type="submission" date="2022-02" db="EMBL/GenBank/DDBJ databases">
        <title>Plant Genome Project.</title>
        <authorList>
            <person name="Zhang R.-G."/>
        </authorList>
    </citation>
    <scope>NUCLEOTIDE SEQUENCE</scope>
    <source>
        <strain evidence="1">AT1</strain>
    </source>
</reference>
<dbReference type="Proteomes" id="UP001062846">
    <property type="component" value="Chromosome 10"/>
</dbReference>
<evidence type="ECO:0000313" key="2">
    <source>
        <dbReference type="Proteomes" id="UP001062846"/>
    </source>
</evidence>
<comment type="caution">
    <text evidence="1">The sequence shown here is derived from an EMBL/GenBank/DDBJ whole genome shotgun (WGS) entry which is preliminary data.</text>
</comment>
<gene>
    <name evidence="1" type="ORF">RHMOL_Rhmol10G0077300</name>
</gene>
<accession>A0ACC0M105</accession>
<keyword evidence="2" id="KW-1185">Reference proteome</keyword>
<protein>
    <submittedName>
        <fullName evidence="1">Uncharacterized protein</fullName>
    </submittedName>
</protein>